<dbReference type="InterPro" id="IPR002853">
    <property type="entry name" value="TFIIE_asu"/>
</dbReference>
<accession>A0AAF0D2X9</accession>
<dbReference type="InterPro" id="IPR036388">
    <property type="entry name" value="WH-like_DNA-bd_sf"/>
</dbReference>
<proteinExistence type="inferred from homology"/>
<dbReference type="EMBL" id="CP091871">
    <property type="protein sequence ID" value="WEU40682.1"/>
    <property type="molecule type" value="Genomic_DNA"/>
</dbReference>
<dbReference type="PIRSF" id="PIRSF006373">
    <property type="entry name" value="TF_E_archaea"/>
    <property type="match status" value="1"/>
</dbReference>
<organism evidence="7 8">
    <name type="scientific">Odinarchaeota yellowstonii (strain LCB_4)</name>
    <dbReference type="NCBI Taxonomy" id="1841599"/>
    <lineage>
        <taxon>Archaea</taxon>
        <taxon>Promethearchaeati</taxon>
        <taxon>Candidatus Odinarchaeota</taxon>
        <taxon>Candidatus Odinarchaeia</taxon>
        <taxon>Candidatus Odinarchaeales</taxon>
        <taxon>Candidatus Odinarchaeaceae</taxon>
        <taxon>Candidatus Odinarchaeum</taxon>
    </lineage>
</organism>
<dbReference type="InterPro" id="IPR016481">
    <property type="entry name" value="TF_E_archaea"/>
</dbReference>
<dbReference type="InterPro" id="IPR036390">
    <property type="entry name" value="WH_DNA-bd_sf"/>
</dbReference>
<dbReference type="HAMAP" id="MF_01909">
    <property type="entry name" value="TFE_arch"/>
    <property type="match status" value="1"/>
</dbReference>
<feature type="domain" description="HTH TFE/IIEalpha-type" evidence="6">
    <location>
        <begin position="1"/>
        <end position="89"/>
    </location>
</feature>
<comment type="subunit">
    <text evidence="4">Monomer. Interaction with RNA polymerase subunits RpoF and RpoE is necessary for Tfe stimulatory transcription activity. Able to interact with Tbp and RNA polymerase in the absence of DNA promoter. Interacts both with the preinitiation and elongation complexes.</text>
</comment>
<comment type="similarity">
    <text evidence="4">Belongs to the TFE family.</text>
</comment>
<dbReference type="Proteomes" id="UP000186851">
    <property type="component" value="Chromosome"/>
</dbReference>
<evidence type="ECO:0000256" key="3">
    <source>
        <dbReference type="ARBA" id="ARBA00023163"/>
    </source>
</evidence>
<reference evidence="7" key="2">
    <citation type="journal article" date="2022" name="Nat. Microbiol.">
        <title>A closed Candidatus Odinarchaeum chromosome exposes Asgard archaeal viruses.</title>
        <authorList>
            <person name="Tamarit D."/>
            <person name="Caceres E.F."/>
            <person name="Krupovic M."/>
            <person name="Nijland R."/>
            <person name="Eme L."/>
            <person name="Robinson N.P."/>
            <person name="Ettema T.J.G."/>
        </authorList>
    </citation>
    <scope>NUCLEOTIDE SEQUENCE</scope>
    <source>
        <strain evidence="7">LCB_4</strain>
    </source>
</reference>
<dbReference type="PROSITE" id="PS51344">
    <property type="entry name" value="HTH_TFE_IIE"/>
    <property type="match status" value="1"/>
</dbReference>
<comment type="domain">
    <text evidence="4">The winged helix domain is involved in binding to DNA in the preinitiation complex.</text>
</comment>
<dbReference type="Gene3D" id="1.10.10.10">
    <property type="entry name" value="Winged helix-like DNA-binding domain superfamily/Winged helix DNA-binding domain"/>
    <property type="match status" value="1"/>
</dbReference>
<dbReference type="GO" id="GO:0006355">
    <property type="term" value="P:regulation of DNA-templated transcription"/>
    <property type="evidence" value="ECO:0007669"/>
    <property type="project" value="UniProtKB-UniRule"/>
</dbReference>
<dbReference type="SMART" id="SM00531">
    <property type="entry name" value="TFIIE"/>
    <property type="match status" value="1"/>
</dbReference>
<dbReference type="PANTHER" id="PTHR13097">
    <property type="entry name" value="TRANSCRIPTION INITIATION FACTOR IIE, ALPHA SUBUNIT"/>
    <property type="match status" value="1"/>
</dbReference>
<keyword evidence="3 4" id="KW-0804">Transcription</keyword>
<sequence>MNSDLKNKTVNSVIGDLDAEIDMSVVSLLKDDEEITDEYISQKTGLKLNLVRKILYKLYDNHIASYRRERDKNTGWYIYYWRLNPKKIYDVVNRRKMSVLKVLEDRLKYEREHQFYQCEKDENVRLTFEEAMEALFKCPHCGGQLLFKDNSKLINVLSAKIEELKKSI</sequence>
<evidence type="ECO:0000256" key="2">
    <source>
        <dbReference type="ARBA" id="ARBA00023125"/>
    </source>
</evidence>
<comment type="function">
    <text evidence="4">Transcription factor that plays a role in the activation of archaeal genes transcribed by RNA polymerase. Facilitates transcription initiation by enhancing TATA-box recognition by TATA-box-binding protein (Tbp), and transcription factor B (Tfb) and RNA polymerase recruitment. Not absolutely required for transcription in vitro, but particularly important in cases where Tbp or Tfb function is not optimal. It dynamically alters the nucleic acid-binding properties of RNA polymerases by stabilizing the initiation complex and destabilizing elongation complexes. Seems to translocate with the RNA polymerase following initiation and acts by binding to the non template strand of the transcription bubble in elongation complexes.</text>
</comment>
<dbReference type="NCBIfam" id="NF004910">
    <property type="entry name" value="PRK06266.1"/>
    <property type="match status" value="1"/>
</dbReference>
<dbReference type="AlphaFoldDB" id="A0AAF0D2X9"/>
<dbReference type="SUPFAM" id="SSF46785">
    <property type="entry name" value="Winged helix' DNA-binding domain"/>
    <property type="match status" value="1"/>
</dbReference>
<evidence type="ECO:0000256" key="4">
    <source>
        <dbReference type="HAMAP-Rule" id="MF_01909"/>
    </source>
</evidence>
<evidence type="ECO:0000313" key="7">
    <source>
        <dbReference type="EMBL" id="WEU40682.1"/>
    </source>
</evidence>
<evidence type="ECO:0000256" key="1">
    <source>
        <dbReference type="ARBA" id="ARBA00023015"/>
    </source>
</evidence>
<evidence type="ECO:0000259" key="6">
    <source>
        <dbReference type="PROSITE" id="PS51344"/>
    </source>
</evidence>
<dbReference type="KEGG" id="oyw:OdinLCB4_001780"/>
<keyword evidence="1 4" id="KW-0805">Transcription regulation</keyword>
<evidence type="ECO:0000256" key="5">
    <source>
        <dbReference type="NCBIfam" id="TIGR00373"/>
    </source>
</evidence>
<dbReference type="InterPro" id="IPR017919">
    <property type="entry name" value="TFIIE/TFIIEa_HTH"/>
</dbReference>
<name>A0AAF0D2X9_ODILC</name>
<dbReference type="GO" id="GO:0006367">
    <property type="term" value="P:transcription initiation at RNA polymerase II promoter"/>
    <property type="evidence" value="ECO:0007669"/>
    <property type="project" value="InterPro"/>
</dbReference>
<dbReference type="InterPro" id="IPR024550">
    <property type="entry name" value="TFIIEa/SarR/Rpc3_HTH_dom"/>
</dbReference>
<dbReference type="PANTHER" id="PTHR13097:SF7">
    <property type="entry name" value="GENERAL TRANSCRIPTION FACTOR IIE SUBUNIT 1"/>
    <property type="match status" value="1"/>
</dbReference>
<dbReference type="InterPro" id="IPR039997">
    <property type="entry name" value="TFE"/>
</dbReference>
<protein>
    <recommendedName>
        <fullName evidence="4 5">Transcription factor E</fullName>
        <shortName evidence="4">TFE</shortName>
    </recommendedName>
    <alternativeName>
        <fullName evidence="4">TFIIE subunit alpha homolog</fullName>
    </alternativeName>
    <alternativeName>
        <fullName evidence="4">Transcription initiation factor TFIIE</fullName>
    </alternativeName>
</protein>
<dbReference type="Pfam" id="PF02002">
    <property type="entry name" value="TFIIE_alpha"/>
    <property type="match status" value="1"/>
</dbReference>
<evidence type="ECO:0000313" key="8">
    <source>
        <dbReference type="Proteomes" id="UP000186851"/>
    </source>
</evidence>
<keyword evidence="2 4" id="KW-0238">DNA-binding</keyword>
<reference evidence="7" key="1">
    <citation type="journal article" date="2017" name="Nature">
        <title>Asgard archaea illuminate the origin of eukaryotic cellular complexity.</title>
        <authorList>
            <person name="Zaremba-Niedzwiedzka K."/>
            <person name="Caceres E.F."/>
            <person name="Saw J.H."/>
            <person name="Backstrom D."/>
            <person name="Juzokaite L."/>
            <person name="Vancaester E."/>
            <person name="Seitz K.W."/>
            <person name="Anantharaman K."/>
            <person name="Starnawski P."/>
            <person name="Kjeldsen K.U."/>
            <person name="Scott M.B."/>
            <person name="Nunoura T."/>
            <person name="Banfield J.F."/>
            <person name="Schramm A."/>
            <person name="Baker B.J."/>
            <person name="Spang A."/>
            <person name="Ettema T.J.G."/>
        </authorList>
    </citation>
    <scope>NUCLEOTIDE SEQUENCE</scope>
    <source>
        <strain evidence="7">LCB_4</strain>
    </source>
</reference>
<gene>
    <name evidence="4 7" type="primary">tfe</name>
    <name evidence="7" type="ORF">OdinLCB4_001780</name>
</gene>
<dbReference type="NCBIfam" id="TIGR00373">
    <property type="entry name" value="transcription factor E"/>
    <property type="match status" value="1"/>
</dbReference>
<dbReference type="GO" id="GO:0003677">
    <property type="term" value="F:DNA binding"/>
    <property type="evidence" value="ECO:0007669"/>
    <property type="project" value="UniProtKB-KW"/>
</dbReference>